<accession>A0AAX6MCZ3</accession>
<dbReference type="Proteomes" id="UP001369815">
    <property type="component" value="Unassembled WGS sequence"/>
</dbReference>
<proteinExistence type="predicted"/>
<gene>
    <name evidence="1" type="ORF">Daesc_008848</name>
</gene>
<evidence type="ECO:0000313" key="1">
    <source>
        <dbReference type="EMBL" id="KAK6950520.1"/>
    </source>
</evidence>
<sequence length="116" mass="13244">MECDQDLDLASDIDKTFDKGEDSLSLFFLVNQSDLRVPIMTLMHFMSAEHKESVAEHVIQMRTELDKTGLGQRLMAYWRSKESEYNGKYRVIIVGALLMRTGAKIKESVGPLFPTE</sequence>
<comment type="caution">
    <text evidence="1">The sequence shown here is derived from an EMBL/GenBank/DDBJ whole genome shotgun (WGS) entry which is preliminary data.</text>
</comment>
<keyword evidence="2" id="KW-1185">Reference proteome</keyword>
<reference evidence="1 2" key="1">
    <citation type="journal article" date="2024" name="Front Chem Biol">
        <title>Unveiling the potential of Daldinia eschscholtzii MFLUCC 19-0629 through bioactivity and bioinformatics studies for enhanced sustainable agriculture production.</title>
        <authorList>
            <person name="Brooks S."/>
            <person name="Weaver J.A."/>
            <person name="Klomchit A."/>
            <person name="Alharthi S.A."/>
            <person name="Onlamun T."/>
            <person name="Nurani R."/>
            <person name="Vong T.K."/>
            <person name="Alberti F."/>
            <person name="Greco C."/>
        </authorList>
    </citation>
    <scope>NUCLEOTIDE SEQUENCE [LARGE SCALE GENOMIC DNA]</scope>
    <source>
        <strain evidence="1">MFLUCC 19-0629</strain>
    </source>
</reference>
<name>A0AAX6MCZ3_9PEZI</name>
<evidence type="ECO:0000313" key="2">
    <source>
        <dbReference type="Proteomes" id="UP001369815"/>
    </source>
</evidence>
<dbReference type="EMBL" id="JBANMG010000008">
    <property type="protein sequence ID" value="KAK6950520.1"/>
    <property type="molecule type" value="Genomic_DNA"/>
</dbReference>
<dbReference type="AlphaFoldDB" id="A0AAX6MCZ3"/>
<protein>
    <submittedName>
        <fullName evidence="1">Uncharacterized protein</fullName>
    </submittedName>
</protein>
<organism evidence="1 2">
    <name type="scientific">Daldinia eschscholtzii</name>
    <dbReference type="NCBI Taxonomy" id="292717"/>
    <lineage>
        <taxon>Eukaryota</taxon>
        <taxon>Fungi</taxon>
        <taxon>Dikarya</taxon>
        <taxon>Ascomycota</taxon>
        <taxon>Pezizomycotina</taxon>
        <taxon>Sordariomycetes</taxon>
        <taxon>Xylariomycetidae</taxon>
        <taxon>Xylariales</taxon>
        <taxon>Hypoxylaceae</taxon>
        <taxon>Daldinia</taxon>
    </lineage>
</organism>